<dbReference type="InterPro" id="IPR012867">
    <property type="entry name" value="DUF1648"/>
</dbReference>
<gene>
    <name evidence="3" type="ORF">D8771_02685</name>
</gene>
<evidence type="ECO:0000259" key="2">
    <source>
        <dbReference type="Pfam" id="PF07853"/>
    </source>
</evidence>
<dbReference type="RefSeq" id="WP_016468174.1">
    <property type="nucleotide sequence ID" value="NZ_BNEJ01000017.1"/>
</dbReference>
<organism evidence="3 4">
    <name type="scientific">Streptomyces albus</name>
    <dbReference type="NCBI Taxonomy" id="1888"/>
    <lineage>
        <taxon>Bacteria</taxon>
        <taxon>Bacillati</taxon>
        <taxon>Actinomycetota</taxon>
        <taxon>Actinomycetes</taxon>
        <taxon>Kitasatosporales</taxon>
        <taxon>Streptomycetaceae</taxon>
        <taxon>Streptomyces</taxon>
    </lineage>
</organism>
<keyword evidence="1" id="KW-1133">Transmembrane helix</keyword>
<feature type="transmembrane region" description="Helical" evidence="1">
    <location>
        <begin position="152"/>
        <end position="172"/>
    </location>
</feature>
<feature type="transmembrane region" description="Helical" evidence="1">
    <location>
        <begin position="16"/>
        <end position="37"/>
    </location>
</feature>
<keyword evidence="1" id="KW-0472">Membrane</keyword>
<evidence type="ECO:0000313" key="3">
    <source>
        <dbReference type="EMBL" id="TGG89799.1"/>
    </source>
</evidence>
<feature type="transmembrane region" description="Helical" evidence="1">
    <location>
        <begin position="121"/>
        <end position="140"/>
    </location>
</feature>
<feature type="transmembrane region" description="Helical" evidence="1">
    <location>
        <begin position="64"/>
        <end position="86"/>
    </location>
</feature>
<dbReference type="Proteomes" id="UP000298111">
    <property type="component" value="Unassembled WGS sequence"/>
</dbReference>
<comment type="caution">
    <text evidence="3">The sequence shown here is derived from an EMBL/GenBank/DDBJ whole genome shotgun (WGS) entry which is preliminary data.</text>
</comment>
<dbReference type="AlphaFoldDB" id="A0A8H1QTW3"/>
<name>A0A8H1QTW3_9ACTN</name>
<accession>A0A8H1QTW3</accession>
<protein>
    <submittedName>
        <fullName evidence="3">DUF1648 domain-containing protein</fullName>
    </submittedName>
</protein>
<evidence type="ECO:0000313" key="4">
    <source>
        <dbReference type="Proteomes" id="UP000298111"/>
    </source>
</evidence>
<keyword evidence="1" id="KW-0812">Transmembrane</keyword>
<dbReference type="EMBL" id="RCIY01000002">
    <property type="protein sequence ID" value="TGG89799.1"/>
    <property type="molecule type" value="Genomic_DNA"/>
</dbReference>
<feature type="domain" description="DUF1648" evidence="2">
    <location>
        <begin position="25"/>
        <end position="69"/>
    </location>
</feature>
<sequence length="190" mass="20121">MHREGQQKAEDTRFPWLWLLPGFLVVLGLVVWGIVVYPDLPDRVPQHFGSDGVDQYADKSVFSVFLPVLVPAGMLVVMAGTAYATLRMTPGSELPPGRSVSPFVNRPATRAGARRLARAQLFLAFCVGLTMAGACTAMWSTDPQHETATSQLLVLVLAPMAVGVGAVLLTALRDRAAPVAGGRGGPPTSG</sequence>
<dbReference type="GeneID" id="75184487"/>
<dbReference type="Pfam" id="PF07853">
    <property type="entry name" value="DUF1648"/>
    <property type="match status" value="1"/>
</dbReference>
<evidence type="ECO:0000256" key="1">
    <source>
        <dbReference type="SAM" id="Phobius"/>
    </source>
</evidence>
<reference evidence="3 4" key="1">
    <citation type="submission" date="2018-10" db="EMBL/GenBank/DDBJ databases">
        <title>Isolation of pseudouridimycin from Streptomyces albus DSM 40763.</title>
        <authorList>
            <person name="Rosenqvist P."/>
            <person name="Metsae-Ketelae M."/>
            <person name="Virta P."/>
        </authorList>
    </citation>
    <scope>NUCLEOTIDE SEQUENCE [LARGE SCALE GENOMIC DNA]</scope>
    <source>
        <strain evidence="3 4">DSM 40763</strain>
    </source>
</reference>
<proteinExistence type="predicted"/>